<dbReference type="RefSeq" id="WP_161821216.1">
    <property type="nucleotide sequence ID" value="NZ_LSRS01000002.1"/>
</dbReference>
<dbReference type="GO" id="GO:0140359">
    <property type="term" value="F:ABC-type transporter activity"/>
    <property type="evidence" value="ECO:0007669"/>
    <property type="project" value="InterPro"/>
</dbReference>
<evidence type="ECO:0000256" key="3">
    <source>
        <dbReference type="ARBA" id="ARBA00022741"/>
    </source>
</evidence>
<dbReference type="Gene3D" id="3.40.50.300">
    <property type="entry name" value="P-loop containing nucleotide triphosphate hydrolases"/>
    <property type="match status" value="1"/>
</dbReference>
<keyword evidence="4 10" id="KW-0067">ATP-binding</keyword>
<feature type="transmembrane region" description="Helical" evidence="7">
    <location>
        <begin position="153"/>
        <end position="174"/>
    </location>
</feature>
<dbReference type="GO" id="GO:0034040">
    <property type="term" value="F:ATPase-coupled lipid transmembrane transporter activity"/>
    <property type="evidence" value="ECO:0007669"/>
    <property type="project" value="TreeGrafter"/>
</dbReference>
<comment type="subcellular location">
    <subcellularLocation>
        <location evidence="1">Cell membrane</location>
        <topology evidence="1">Multi-pass membrane protein</topology>
    </subcellularLocation>
</comment>
<protein>
    <submittedName>
        <fullName evidence="10">Heterocyst differentiation ATP-binding protein HepA</fullName>
    </submittedName>
</protein>
<keyword evidence="6 7" id="KW-0472">Membrane</keyword>
<feature type="domain" description="ABC transporter" evidence="8">
    <location>
        <begin position="355"/>
        <end position="590"/>
    </location>
</feature>
<feature type="transmembrane region" description="Helical" evidence="7">
    <location>
        <begin position="69"/>
        <end position="89"/>
    </location>
</feature>
<keyword evidence="11" id="KW-1185">Reference proteome</keyword>
<dbReference type="PROSITE" id="PS50929">
    <property type="entry name" value="ABC_TM1F"/>
    <property type="match status" value="1"/>
</dbReference>
<dbReference type="InterPro" id="IPR003593">
    <property type="entry name" value="AAA+_ATPase"/>
</dbReference>
<accession>A0A9D3AZ17</accession>
<dbReference type="EMBL" id="LSRS01000002">
    <property type="protein sequence ID" value="KAF1086081.1"/>
    <property type="molecule type" value="Genomic_DNA"/>
</dbReference>
<dbReference type="InterPro" id="IPR017871">
    <property type="entry name" value="ABC_transporter-like_CS"/>
</dbReference>
<keyword evidence="2 7" id="KW-0812">Transmembrane</keyword>
<feature type="transmembrane region" description="Helical" evidence="7">
    <location>
        <begin position="264"/>
        <end position="285"/>
    </location>
</feature>
<evidence type="ECO:0000256" key="5">
    <source>
        <dbReference type="ARBA" id="ARBA00022989"/>
    </source>
</evidence>
<evidence type="ECO:0000259" key="9">
    <source>
        <dbReference type="PROSITE" id="PS50929"/>
    </source>
</evidence>
<dbReference type="Pfam" id="PF00664">
    <property type="entry name" value="ABC_membrane"/>
    <property type="match status" value="1"/>
</dbReference>
<comment type="caution">
    <text evidence="10">The sequence shown here is derived from an EMBL/GenBank/DDBJ whole genome shotgun (WGS) entry which is preliminary data.</text>
</comment>
<dbReference type="GO" id="GO:0005886">
    <property type="term" value="C:plasma membrane"/>
    <property type="evidence" value="ECO:0007669"/>
    <property type="project" value="UniProtKB-SubCell"/>
</dbReference>
<organism evidence="10 11">
    <name type="scientific">Sporotomaculum syntrophicum</name>
    <dbReference type="NCBI Taxonomy" id="182264"/>
    <lineage>
        <taxon>Bacteria</taxon>
        <taxon>Bacillati</taxon>
        <taxon>Bacillota</taxon>
        <taxon>Clostridia</taxon>
        <taxon>Eubacteriales</taxon>
        <taxon>Desulfallaceae</taxon>
        <taxon>Sporotomaculum</taxon>
    </lineage>
</organism>
<dbReference type="Gene3D" id="1.20.1560.10">
    <property type="entry name" value="ABC transporter type 1, transmembrane domain"/>
    <property type="match status" value="1"/>
</dbReference>
<keyword evidence="5 7" id="KW-1133">Transmembrane helix</keyword>
<gene>
    <name evidence="10" type="primary">hepA</name>
    <name evidence="10" type="ORF">SPSYN_00819</name>
</gene>
<name>A0A9D3AZ17_9FIRM</name>
<feature type="transmembrane region" description="Helical" evidence="7">
    <location>
        <begin position="180"/>
        <end position="197"/>
    </location>
</feature>
<evidence type="ECO:0000256" key="6">
    <source>
        <dbReference type="ARBA" id="ARBA00023136"/>
    </source>
</evidence>
<dbReference type="PANTHER" id="PTHR24221:SF654">
    <property type="entry name" value="ATP-BINDING CASSETTE SUB-FAMILY B MEMBER 6"/>
    <property type="match status" value="1"/>
</dbReference>
<dbReference type="GO" id="GO:0016887">
    <property type="term" value="F:ATP hydrolysis activity"/>
    <property type="evidence" value="ECO:0007669"/>
    <property type="project" value="InterPro"/>
</dbReference>
<dbReference type="PROSITE" id="PS00211">
    <property type="entry name" value="ABC_TRANSPORTER_1"/>
    <property type="match status" value="1"/>
</dbReference>
<dbReference type="InterPro" id="IPR011527">
    <property type="entry name" value="ABC1_TM_dom"/>
</dbReference>
<dbReference type="Proteomes" id="UP000798488">
    <property type="component" value="Unassembled WGS sequence"/>
</dbReference>
<evidence type="ECO:0000256" key="7">
    <source>
        <dbReference type="SAM" id="Phobius"/>
    </source>
</evidence>
<dbReference type="SUPFAM" id="SSF52540">
    <property type="entry name" value="P-loop containing nucleoside triphosphate hydrolases"/>
    <property type="match status" value="1"/>
</dbReference>
<dbReference type="InterPro" id="IPR036640">
    <property type="entry name" value="ABC1_TM_sf"/>
</dbReference>
<dbReference type="PANTHER" id="PTHR24221">
    <property type="entry name" value="ATP-BINDING CASSETTE SUB-FAMILY B"/>
    <property type="match status" value="1"/>
</dbReference>
<evidence type="ECO:0000313" key="10">
    <source>
        <dbReference type="EMBL" id="KAF1086081.1"/>
    </source>
</evidence>
<evidence type="ECO:0000259" key="8">
    <source>
        <dbReference type="PROSITE" id="PS50893"/>
    </source>
</evidence>
<reference evidence="10" key="1">
    <citation type="submission" date="2016-02" db="EMBL/GenBank/DDBJ databases">
        <title>Draft Genome Sequence of Sporotomaculum syntrophicum Strain FB, a Syntrophic Benzoate Degrader.</title>
        <authorList>
            <person name="Nobu M.K."/>
            <person name="Narihiro T."/>
            <person name="Qiu Y.-L."/>
            <person name="Ohashi A."/>
            <person name="Liu W.-T."/>
            <person name="Yuji S."/>
        </authorList>
    </citation>
    <scope>NUCLEOTIDE SEQUENCE</scope>
    <source>
        <strain evidence="10">FB</strain>
    </source>
</reference>
<sequence length="596" mass="65671">MGMFLGYIKELYALSPIKFLVNGLLMVMLGVLESVGILMVIPLLIVAGVIPGVEAASGLIAWIDNFLRALGVILTLPLVLLLYVGIIVGQSWLQRYQTLLNTGIQQSYVVHLSTRLFRAVAYADWQYLVSKAKSDISNVLITELLRVHSGIQVFLQMISAATITLLQVVVAFLVAPGLTSLVLASAIVLLVALRGFVKKARRIGEELSDLNQGLYFTLTEHLNGIKEIKSYGIEEAQVANYNRVRVMMKNNIINFARIQTGLTMLNKVGSAVLISVFLFFAIAIFKLNPQEFIVITVIAARIWPRVLSLQSSLQHINSVLPAFHVVKNLENQCLAAQENFAEDGAATKLQLRRGVEFRHVSFGYAEERAGFVVEEASFELPVGTTTAFVGSSGAGKSTMVDLLMGLLKPVKGEILVDGEPLDDNLRSWRRSIGYVPQEPFLLNATIRDNLLWACPEATEEQMWEALRLASVEAFVQSLPDGLGTVVGDRGVRLSGGERQRVVLARALLRKPSVLILDEATSSLDSENEKRIQQAIESLQGKLTIVVIAHRISTIRNADNIIVLEQGRIIEIGNYQSLMNNKYSRFYALANLSETAP</sequence>
<dbReference type="InterPro" id="IPR027417">
    <property type="entry name" value="P-loop_NTPase"/>
</dbReference>
<dbReference type="InterPro" id="IPR039421">
    <property type="entry name" value="Type_1_exporter"/>
</dbReference>
<evidence type="ECO:0000313" key="11">
    <source>
        <dbReference type="Proteomes" id="UP000798488"/>
    </source>
</evidence>
<dbReference type="AlphaFoldDB" id="A0A9D3AZ17"/>
<keyword evidence="3" id="KW-0547">Nucleotide-binding</keyword>
<proteinExistence type="predicted"/>
<dbReference type="Pfam" id="PF00005">
    <property type="entry name" value="ABC_tran"/>
    <property type="match status" value="1"/>
</dbReference>
<evidence type="ECO:0000256" key="1">
    <source>
        <dbReference type="ARBA" id="ARBA00004651"/>
    </source>
</evidence>
<evidence type="ECO:0000256" key="4">
    <source>
        <dbReference type="ARBA" id="ARBA00022840"/>
    </source>
</evidence>
<feature type="domain" description="ABC transmembrane type-1" evidence="9">
    <location>
        <begin position="62"/>
        <end position="318"/>
    </location>
</feature>
<dbReference type="GO" id="GO:0005524">
    <property type="term" value="F:ATP binding"/>
    <property type="evidence" value="ECO:0007669"/>
    <property type="project" value="UniProtKB-KW"/>
</dbReference>
<dbReference type="FunFam" id="3.40.50.300:FF:000218">
    <property type="entry name" value="Multidrug ABC transporter ATP-binding protein"/>
    <property type="match status" value="1"/>
</dbReference>
<dbReference type="OrthoDB" id="9770415at2"/>
<dbReference type="SMART" id="SM00382">
    <property type="entry name" value="AAA"/>
    <property type="match status" value="1"/>
</dbReference>
<dbReference type="SUPFAM" id="SSF90123">
    <property type="entry name" value="ABC transporter transmembrane region"/>
    <property type="match status" value="1"/>
</dbReference>
<evidence type="ECO:0000256" key="2">
    <source>
        <dbReference type="ARBA" id="ARBA00022692"/>
    </source>
</evidence>
<dbReference type="InterPro" id="IPR003439">
    <property type="entry name" value="ABC_transporter-like_ATP-bd"/>
</dbReference>
<feature type="transmembrane region" description="Helical" evidence="7">
    <location>
        <begin position="12"/>
        <end position="32"/>
    </location>
</feature>
<dbReference type="PROSITE" id="PS50893">
    <property type="entry name" value="ABC_TRANSPORTER_2"/>
    <property type="match status" value="1"/>
</dbReference>